<dbReference type="Gene3D" id="1.20.1600.10">
    <property type="entry name" value="Outer membrane efflux proteins (OEP)"/>
    <property type="match status" value="1"/>
</dbReference>
<dbReference type="GO" id="GO:0015288">
    <property type="term" value="F:porin activity"/>
    <property type="evidence" value="ECO:0007669"/>
    <property type="project" value="TreeGrafter"/>
</dbReference>
<dbReference type="InterPro" id="IPR003423">
    <property type="entry name" value="OMP_efflux"/>
</dbReference>
<dbReference type="GO" id="GO:0009279">
    <property type="term" value="C:cell outer membrane"/>
    <property type="evidence" value="ECO:0007669"/>
    <property type="project" value="UniProtKB-SubCell"/>
</dbReference>
<evidence type="ECO:0000256" key="3">
    <source>
        <dbReference type="ARBA" id="ARBA00022448"/>
    </source>
</evidence>
<evidence type="ECO:0000256" key="1">
    <source>
        <dbReference type="ARBA" id="ARBA00004442"/>
    </source>
</evidence>
<organism evidence="9 10">
    <name type="scientific">Duncaniella dubosii</name>
    <dbReference type="NCBI Taxonomy" id="2518971"/>
    <lineage>
        <taxon>Bacteria</taxon>
        <taxon>Pseudomonadati</taxon>
        <taxon>Bacteroidota</taxon>
        <taxon>Bacteroidia</taxon>
        <taxon>Bacteroidales</taxon>
        <taxon>Muribaculaceae</taxon>
        <taxon>Duncaniella</taxon>
    </lineage>
</organism>
<keyword evidence="5" id="KW-0812">Transmembrane</keyword>
<protein>
    <submittedName>
        <fullName evidence="9">TolC family protein</fullName>
    </submittedName>
</protein>
<keyword evidence="8" id="KW-0732">Signal</keyword>
<reference evidence="10" key="1">
    <citation type="submission" date="2019-02" db="EMBL/GenBank/DDBJ databases">
        <title>Isolation and identification of novel species under the genus Muribaculum.</title>
        <authorList>
            <person name="Miyake S."/>
            <person name="Ding Y."/>
            <person name="Low A."/>
            <person name="Soh M."/>
            <person name="Seedorf H."/>
        </authorList>
    </citation>
    <scope>NUCLEOTIDE SEQUENCE [LARGE SCALE GENOMIC DNA]</scope>
    <source>
        <strain evidence="10">H5</strain>
    </source>
</reference>
<dbReference type="Pfam" id="PF02321">
    <property type="entry name" value="OEP"/>
    <property type="match status" value="2"/>
</dbReference>
<evidence type="ECO:0000313" key="10">
    <source>
        <dbReference type="Proteomes" id="UP000297149"/>
    </source>
</evidence>
<dbReference type="EMBL" id="CP039396">
    <property type="protein sequence ID" value="QCD43559.1"/>
    <property type="molecule type" value="Genomic_DNA"/>
</dbReference>
<keyword evidence="7" id="KW-0998">Cell outer membrane</keyword>
<dbReference type="AlphaFoldDB" id="A0A4P7W620"/>
<dbReference type="RefSeq" id="WP_123615841.1">
    <property type="nucleotide sequence ID" value="NZ_CP039396.1"/>
</dbReference>
<dbReference type="PANTHER" id="PTHR30026:SF20">
    <property type="entry name" value="OUTER MEMBRANE PROTEIN TOLC"/>
    <property type="match status" value="1"/>
</dbReference>
<keyword evidence="3" id="KW-0813">Transport</keyword>
<dbReference type="PANTHER" id="PTHR30026">
    <property type="entry name" value="OUTER MEMBRANE PROTEIN TOLC"/>
    <property type="match status" value="1"/>
</dbReference>
<sequence length="494" mass="56589">MKIFRQLMLSLALAVSMTAGASGETTRTITLDEAILRARSSSVDAAVALNELRTAYWTYRTYRADLLPEINFNATVPSYRKSYSAYQLEDGSYTFVRNNNLQMSGEVSIDQNIWLTGGMLSLNTSLDFLKQLDGAKYNRFMSIPVALTLSQPIFGVNNIKWNRRIEPVRYAEAKAKFISATEQVAMTAINYYFSLLLSKENVNIANQNLANAEKLYEVAKAKRDMGQISKNDLLQLELNLLNARSSLTDCESQYKSDMFQLRAFLDIEADVTLDPVVPAEIPYALVNYDDVLEKAHANNSFSKNIRRRQLEADYEVARAKGSQRQITLYAQIGYTGTADKMGLAYDRLKDNQVVEMGFKIPILDWGKRRGQVKVSESNRDVVTSRLRKEQMDFDQNIFILVERFNNQRQQLENALRADTIAQRRYDTNVETFLIGKISTLDLNDSQVSKDESRQAYINQLYLYWNYYYQLRSVALWDFSTNTGIDRDIDAIVRN</sequence>
<dbReference type="SUPFAM" id="SSF56954">
    <property type="entry name" value="Outer membrane efflux proteins (OEP)"/>
    <property type="match status" value="1"/>
</dbReference>
<dbReference type="KEGG" id="ddb:E7747_15645"/>
<dbReference type="InterPro" id="IPR051906">
    <property type="entry name" value="TolC-like"/>
</dbReference>
<keyword evidence="6" id="KW-0472">Membrane</keyword>
<accession>A0A4P7W620</accession>
<dbReference type="GO" id="GO:0015562">
    <property type="term" value="F:efflux transmembrane transporter activity"/>
    <property type="evidence" value="ECO:0007669"/>
    <property type="project" value="InterPro"/>
</dbReference>
<evidence type="ECO:0000256" key="5">
    <source>
        <dbReference type="ARBA" id="ARBA00022692"/>
    </source>
</evidence>
<evidence type="ECO:0000256" key="2">
    <source>
        <dbReference type="ARBA" id="ARBA00007613"/>
    </source>
</evidence>
<feature type="chain" id="PRO_5020459994" evidence="8">
    <location>
        <begin position="22"/>
        <end position="494"/>
    </location>
</feature>
<proteinExistence type="inferred from homology"/>
<evidence type="ECO:0000256" key="4">
    <source>
        <dbReference type="ARBA" id="ARBA00022452"/>
    </source>
</evidence>
<comment type="similarity">
    <text evidence="2">Belongs to the outer membrane factor (OMF) (TC 1.B.17) family.</text>
</comment>
<evidence type="ECO:0000256" key="7">
    <source>
        <dbReference type="ARBA" id="ARBA00023237"/>
    </source>
</evidence>
<evidence type="ECO:0000256" key="6">
    <source>
        <dbReference type="ARBA" id="ARBA00023136"/>
    </source>
</evidence>
<keyword evidence="4" id="KW-1134">Transmembrane beta strand</keyword>
<evidence type="ECO:0000256" key="8">
    <source>
        <dbReference type="SAM" id="SignalP"/>
    </source>
</evidence>
<name>A0A4P7W620_9BACT</name>
<dbReference type="GO" id="GO:1990281">
    <property type="term" value="C:efflux pump complex"/>
    <property type="evidence" value="ECO:0007669"/>
    <property type="project" value="TreeGrafter"/>
</dbReference>
<keyword evidence="10" id="KW-1185">Reference proteome</keyword>
<evidence type="ECO:0000313" key="9">
    <source>
        <dbReference type="EMBL" id="QCD43559.1"/>
    </source>
</evidence>
<comment type="subcellular location">
    <subcellularLocation>
        <location evidence="1">Cell outer membrane</location>
    </subcellularLocation>
</comment>
<feature type="signal peptide" evidence="8">
    <location>
        <begin position="1"/>
        <end position="21"/>
    </location>
</feature>
<dbReference type="Proteomes" id="UP000297149">
    <property type="component" value="Chromosome"/>
</dbReference>
<gene>
    <name evidence="9" type="ORF">E7747_15645</name>
</gene>